<dbReference type="InterPro" id="IPR050983">
    <property type="entry name" value="GST_Omega/HSP26"/>
</dbReference>
<dbReference type="Pfam" id="PF13417">
    <property type="entry name" value="GST_N_3"/>
    <property type="match status" value="1"/>
</dbReference>
<dbReference type="InterPro" id="IPR036282">
    <property type="entry name" value="Glutathione-S-Trfase_C_sf"/>
</dbReference>
<proteinExistence type="predicted"/>
<dbReference type="SFLD" id="SFLDS00019">
    <property type="entry name" value="Glutathione_Transferase_(cytos"/>
    <property type="match status" value="1"/>
</dbReference>
<dbReference type="AlphaFoldDB" id="A0A6I4IZR4"/>
<dbReference type="SUPFAM" id="SSF47616">
    <property type="entry name" value="GST C-terminal domain-like"/>
    <property type="match status" value="1"/>
</dbReference>
<dbReference type="InterPro" id="IPR036249">
    <property type="entry name" value="Thioredoxin-like_sf"/>
</dbReference>
<dbReference type="EMBL" id="WQMS01000007">
    <property type="protein sequence ID" value="MVO77760.1"/>
    <property type="molecule type" value="Genomic_DNA"/>
</dbReference>
<dbReference type="Gene3D" id="3.40.30.10">
    <property type="entry name" value="Glutaredoxin"/>
    <property type="match status" value="1"/>
</dbReference>
<feature type="domain" description="GST C-terminal" evidence="2">
    <location>
        <begin position="83"/>
        <end position="212"/>
    </location>
</feature>
<dbReference type="GO" id="GO:0016740">
    <property type="term" value="F:transferase activity"/>
    <property type="evidence" value="ECO:0007669"/>
    <property type="project" value="UniProtKB-KW"/>
</dbReference>
<dbReference type="Gene3D" id="1.20.1050.10">
    <property type="match status" value="1"/>
</dbReference>
<keyword evidence="3" id="KW-0808">Transferase</keyword>
<keyword evidence="4" id="KW-1185">Reference proteome</keyword>
<name>A0A6I4IZR4_9SPHN</name>
<dbReference type="PROSITE" id="PS50405">
    <property type="entry name" value="GST_CTER"/>
    <property type="match status" value="1"/>
</dbReference>
<dbReference type="PANTHER" id="PTHR43968:SF6">
    <property type="entry name" value="GLUTATHIONE S-TRANSFERASE OMEGA"/>
    <property type="match status" value="1"/>
</dbReference>
<protein>
    <submittedName>
        <fullName evidence="3">Glutathione S-transferase family protein</fullName>
    </submittedName>
</protein>
<dbReference type="PROSITE" id="PS50404">
    <property type="entry name" value="GST_NTER"/>
    <property type="match status" value="1"/>
</dbReference>
<dbReference type="SFLD" id="SFLDG00358">
    <property type="entry name" value="Main_(cytGST)"/>
    <property type="match status" value="1"/>
</dbReference>
<dbReference type="SUPFAM" id="SSF52833">
    <property type="entry name" value="Thioredoxin-like"/>
    <property type="match status" value="1"/>
</dbReference>
<dbReference type="RefSeq" id="WP_157026712.1">
    <property type="nucleotide sequence ID" value="NZ_WQMS01000007.1"/>
</dbReference>
<sequence length="223" mass="23936">MKVYGSVASPFVQRVLMAARIKGHDLAVEPPPGGSMQSPEFRAISPMGRIPVLEDDGWTLAESSAIVGYLDEVLDGPSLLPGNPRERAHARLVETLASHELAGLRPIMVCKVFGMRDEPVLVDEARTTIVAGLEALEKGRNPGHVWAAGDSPSVADCILVPLFSLMEVIDPIAGTSALVAEQPGLAAYRDRAFASELGGRTVREMKQSFAAILERRQQAQQST</sequence>
<evidence type="ECO:0000313" key="3">
    <source>
        <dbReference type="EMBL" id="MVO77760.1"/>
    </source>
</evidence>
<organism evidence="3 4">
    <name type="scientific">Sphingomonas horti</name>
    <dbReference type="NCBI Taxonomy" id="2682842"/>
    <lineage>
        <taxon>Bacteria</taxon>
        <taxon>Pseudomonadati</taxon>
        <taxon>Pseudomonadota</taxon>
        <taxon>Alphaproteobacteria</taxon>
        <taxon>Sphingomonadales</taxon>
        <taxon>Sphingomonadaceae</taxon>
        <taxon>Sphingomonas</taxon>
    </lineage>
</organism>
<dbReference type="PANTHER" id="PTHR43968">
    <property type="match status" value="1"/>
</dbReference>
<feature type="domain" description="GST N-terminal" evidence="1">
    <location>
        <begin position="1"/>
        <end position="78"/>
    </location>
</feature>
<evidence type="ECO:0000259" key="2">
    <source>
        <dbReference type="PROSITE" id="PS50405"/>
    </source>
</evidence>
<dbReference type="GO" id="GO:0005737">
    <property type="term" value="C:cytoplasm"/>
    <property type="evidence" value="ECO:0007669"/>
    <property type="project" value="TreeGrafter"/>
</dbReference>
<dbReference type="CDD" id="cd00299">
    <property type="entry name" value="GST_C_family"/>
    <property type="match status" value="1"/>
</dbReference>
<dbReference type="Proteomes" id="UP000441389">
    <property type="component" value="Unassembled WGS sequence"/>
</dbReference>
<dbReference type="InterPro" id="IPR010987">
    <property type="entry name" value="Glutathione-S-Trfase_C-like"/>
</dbReference>
<dbReference type="InterPro" id="IPR040079">
    <property type="entry name" value="Glutathione_S-Trfase"/>
</dbReference>
<dbReference type="CDD" id="cd00570">
    <property type="entry name" value="GST_N_family"/>
    <property type="match status" value="1"/>
</dbReference>
<comment type="caution">
    <text evidence="3">The sequence shown here is derived from an EMBL/GenBank/DDBJ whole genome shotgun (WGS) entry which is preliminary data.</text>
</comment>
<reference evidence="3 4" key="1">
    <citation type="submission" date="2019-12" db="EMBL/GenBank/DDBJ databases">
        <authorList>
            <person name="Huq M.A."/>
        </authorList>
    </citation>
    <scope>NUCLEOTIDE SEQUENCE [LARGE SCALE GENOMIC DNA]</scope>
    <source>
        <strain evidence="3 4">MAH-20</strain>
    </source>
</reference>
<evidence type="ECO:0000259" key="1">
    <source>
        <dbReference type="PROSITE" id="PS50404"/>
    </source>
</evidence>
<gene>
    <name evidence="3" type="ORF">GON01_07410</name>
</gene>
<evidence type="ECO:0000313" key="4">
    <source>
        <dbReference type="Proteomes" id="UP000441389"/>
    </source>
</evidence>
<accession>A0A6I4IZR4</accession>
<dbReference type="Pfam" id="PF13410">
    <property type="entry name" value="GST_C_2"/>
    <property type="match status" value="1"/>
</dbReference>
<dbReference type="InterPro" id="IPR004045">
    <property type="entry name" value="Glutathione_S-Trfase_N"/>
</dbReference>